<reference evidence="1 2" key="1">
    <citation type="submission" date="2020-07" db="EMBL/GenBank/DDBJ databases">
        <title>Telomere length de novo assembly of all 7 chromosomes of the fungus, Metarhizium brunneum, using a novel assembly pipeline.</title>
        <authorList>
            <person name="Saud z."/>
            <person name="Kortsinoglou A."/>
            <person name="Kouvelis V.N."/>
            <person name="Butt T.M."/>
        </authorList>
    </citation>
    <scope>NUCLEOTIDE SEQUENCE [LARGE SCALE GENOMIC DNA]</scope>
    <source>
        <strain evidence="1 2">4556</strain>
    </source>
</reference>
<accession>A0A7D5Z738</accession>
<sequence>MVLYLAWPGGTHGAPQETNANQLRGPLSLLSGDGSISADFGLPGEHLAMVKRQELLLCDFDFEDHEPVEGLDGERPITTDEEVLVTPERINVAEQAERVSVKEFEEAATQRLLKIPNSWVKNGIDSFTKAREKLGYKPLEATSRELTSDLGGKGISGLKAVKAAGGAAAAVAWVGGIVSSFVRNTTALDKAAAFLVVIPFVGCAVNTAAELEKGDDKNFDLVVLDSVLCGVADALLFGPLLPFGLAIHFVRAVMSFFRRPPNAPTLEQLRQRRDDSWDQQLEYIYQNIYSHPYLDPTQNFATKMESAFAIDTLSVLSESAKIIGVLNATSSADVVPSSADLVPSSDPDLELDEVQVRTEQAIYKIKQDRWDVVARRQREYLFGILDQFTRGTAFQLTELAKAVNEKFIKHINEEEFIENYRDQSRFEEWIDSVTTETLRPIDRFSIARAQMKEAGTQLAKTPPALPRALNVAFIIGQSKGIDYAQSDTVSLFNYFEVEMAEASTAAIPGLYRFYTMVRHTHQTVLFLQGSLKEEDFDNSIWPVEDLDTLNKFRLLAAMKLGKLYEEAKIEYLDEEYRTNKYILSPTAPPIIVNPSIPPLPEYPDNAYLISLAIGLVDAVSSDDFNDEVLDYLKTRTSEIRLKNWKALQERIRAIKTKLDELAAEEYRGAPVSSAEFMTRHLQTCVDLGSDEGGCKYIVGGCYYAQNTTDQFASECIHEAFQPIGQAQKTVQRQYREACDMFPSRQACMTALRKCAKENPKTRVKVLFTCTAKAAPKPDDSDTAAAPQSTG</sequence>
<organism evidence="1 2">
    <name type="scientific">Metarhizium brunneum</name>
    <dbReference type="NCBI Taxonomy" id="500148"/>
    <lineage>
        <taxon>Eukaryota</taxon>
        <taxon>Fungi</taxon>
        <taxon>Dikarya</taxon>
        <taxon>Ascomycota</taxon>
        <taxon>Pezizomycotina</taxon>
        <taxon>Sordariomycetes</taxon>
        <taxon>Hypocreomycetidae</taxon>
        <taxon>Hypocreales</taxon>
        <taxon>Clavicipitaceae</taxon>
        <taxon>Metarhizium</taxon>
    </lineage>
</organism>
<evidence type="ECO:0008006" key="3">
    <source>
        <dbReference type="Google" id="ProtNLM"/>
    </source>
</evidence>
<dbReference type="AlphaFoldDB" id="A0A7D5Z738"/>
<dbReference type="Gene3D" id="1.10.490.40">
    <property type="entry name" value="Diphtheria toxin, translocation domain"/>
    <property type="match status" value="1"/>
</dbReference>
<dbReference type="OrthoDB" id="4917004at2759"/>
<dbReference type="EMBL" id="CP058935">
    <property type="protein sequence ID" value="QLI70887.1"/>
    <property type="molecule type" value="Genomic_DNA"/>
</dbReference>
<proteinExistence type="predicted"/>
<dbReference type="RefSeq" id="XP_014539926.1">
    <property type="nucleotide sequence ID" value="XM_014684440.1"/>
</dbReference>
<gene>
    <name evidence="1" type="ORF">G6M90_00g079540</name>
</gene>
<evidence type="ECO:0000313" key="1">
    <source>
        <dbReference type="EMBL" id="QLI70887.1"/>
    </source>
</evidence>
<protein>
    <recommendedName>
        <fullName evidence="3">Heat-labile enterotoxin, A chain</fullName>
    </recommendedName>
</protein>
<name>A0A7D5Z738_9HYPO</name>
<dbReference type="Proteomes" id="UP000510686">
    <property type="component" value="Chromosome 4"/>
</dbReference>
<dbReference type="KEGG" id="mbrn:26247264"/>
<evidence type="ECO:0000313" key="2">
    <source>
        <dbReference type="Proteomes" id="UP000510686"/>
    </source>
</evidence>
<keyword evidence="2" id="KW-1185">Reference proteome</keyword>
<dbReference type="GeneID" id="26247264"/>